<evidence type="ECO:0000313" key="5">
    <source>
        <dbReference type="Proteomes" id="UP000503512"/>
    </source>
</evidence>
<proteinExistence type="predicted"/>
<dbReference type="Pfam" id="PF12796">
    <property type="entry name" value="Ank_2"/>
    <property type="match status" value="1"/>
</dbReference>
<dbReference type="Proteomes" id="UP000503512">
    <property type="component" value="Segment"/>
</dbReference>
<reference evidence="5" key="1">
    <citation type="journal article" date="2007" name="J. Virol.">
        <title>Genomic and morphological features of a banchine polydnavirus: comparison with bracoviruses and ichnoviruses.</title>
        <authorList>
            <person name="Lapointe R."/>
            <person name="Tanaka K."/>
            <person name="Barney W.E."/>
            <person name="Whitfield J.B."/>
            <person name="Banks J.C."/>
            <person name="Beliveau C."/>
            <person name="Stoltz D."/>
            <person name="Webb B.A."/>
            <person name="Cusson M."/>
        </authorList>
    </citation>
    <scope>NUCLEOTIDE SEQUENCE [LARGE SCALE GENOMIC DNA]</scope>
</reference>
<keyword evidence="2" id="KW-1100">Inhibition of host NF-kappa-B by virus</keyword>
<dbReference type="GO" id="GO:0085034">
    <property type="term" value="P:symbiont-mediated suppression of host NF-kappaB cascade"/>
    <property type="evidence" value="ECO:0007669"/>
    <property type="project" value="UniProtKB-KW"/>
</dbReference>
<accession>A3KEZ3</accession>
<evidence type="ECO:0000256" key="3">
    <source>
        <dbReference type="SAM" id="MobiDB-lite"/>
    </source>
</evidence>
<dbReference type="PROSITE" id="PS50297">
    <property type="entry name" value="ANK_REP_REGION"/>
    <property type="match status" value="1"/>
</dbReference>
<dbReference type="InterPro" id="IPR036770">
    <property type="entry name" value="Ankyrin_rpt-contain_sf"/>
</dbReference>
<evidence type="ECO:0000313" key="4">
    <source>
        <dbReference type="EMBL" id="BAF48483.1"/>
    </source>
</evidence>
<feature type="region of interest" description="Disordered" evidence="3">
    <location>
        <begin position="136"/>
        <end position="158"/>
    </location>
</feature>
<feature type="compositionally biased region" description="Acidic residues" evidence="3">
    <location>
        <begin position="136"/>
        <end position="153"/>
    </location>
</feature>
<evidence type="ECO:0000256" key="1">
    <source>
        <dbReference type="ARBA" id="ARBA00022581"/>
    </source>
</evidence>
<dbReference type="SMART" id="SM00248">
    <property type="entry name" value="ANK"/>
    <property type="match status" value="3"/>
</dbReference>
<protein>
    <submittedName>
        <fullName evidence="4">GfV-B55'-ORF1</fullName>
    </submittedName>
</protein>
<name>A3KEZ3_9VIRU</name>
<keyword evidence="1" id="KW-0945">Host-virus interaction</keyword>
<dbReference type="EMBL" id="AB295392">
    <property type="protein sequence ID" value="BAF48483.1"/>
    <property type="molecule type" value="Genomic_DNA"/>
</dbReference>
<dbReference type="Gene3D" id="1.25.40.20">
    <property type="entry name" value="Ankyrin repeat-containing domain"/>
    <property type="match status" value="1"/>
</dbReference>
<sequence length="189" mass="21881">MVNSCVLELFEGNTSAGNNIFHEIAMKGSLALLLEIRDKFDRPTDHALREWNGHGETCLHLVALMNRGQNAIRMIDILVELGADLNAKNHLGHTLLHYALENDDCELINWLLLHPEMNLSVRDYYDMQTDDDCFVEESEEEQEEEETEETEEEEKTRVSFSAFSDDLMDFESDEFDDIPRWIDELVSIL</sequence>
<dbReference type="InterPro" id="IPR002110">
    <property type="entry name" value="Ankyrin_rpt"/>
</dbReference>
<evidence type="ECO:0000256" key="2">
    <source>
        <dbReference type="ARBA" id="ARBA00022863"/>
    </source>
</evidence>
<dbReference type="SUPFAM" id="SSF48403">
    <property type="entry name" value="Ankyrin repeat"/>
    <property type="match status" value="1"/>
</dbReference>
<organism evidence="4 5">
    <name type="scientific">Ichnoviriform fumiferanae</name>
    <dbReference type="NCBI Taxonomy" id="419435"/>
    <lineage>
        <taxon>Viruses</taxon>
        <taxon>Viruses incertae sedis</taxon>
        <taxon>Polydnaviriformidae</taxon>
        <taxon>Ichnoviriform</taxon>
    </lineage>
</organism>
<dbReference type="PROSITE" id="PS50088">
    <property type="entry name" value="ANK_REPEAT"/>
    <property type="match status" value="1"/>
</dbReference>